<evidence type="ECO:0000256" key="1">
    <source>
        <dbReference type="SAM" id="MobiDB-lite"/>
    </source>
</evidence>
<accession>A0A507AQ95</accession>
<dbReference type="RefSeq" id="XP_030991664.1">
    <property type="nucleotide sequence ID" value="XM_031143695.1"/>
</dbReference>
<dbReference type="AlphaFoldDB" id="A0A507AQ95"/>
<dbReference type="Proteomes" id="UP000319257">
    <property type="component" value="Unassembled WGS sequence"/>
</dbReference>
<dbReference type="OrthoDB" id="5401106at2759"/>
<proteinExistence type="predicted"/>
<gene>
    <name evidence="2" type="ORF">E0L32_008800</name>
</gene>
<evidence type="ECO:0000313" key="2">
    <source>
        <dbReference type="EMBL" id="TPX09953.1"/>
    </source>
</evidence>
<feature type="compositionally biased region" description="Pro residues" evidence="1">
    <location>
        <begin position="556"/>
        <end position="567"/>
    </location>
</feature>
<feature type="compositionally biased region" description="Low complexity" evidence="1">
    <location>
        <begin position="867"/>
        <end position="877"/>
    </location>
</feature>
<keyword evidence="3" id="KW-1185">Reference proteome</keyword>
<feature type="compositionally biased region" description="Pro residues" evidence="1">
    <location>
        <begin position="897"/>
        <end position="906"/>
    </location>
</feature>
<protein>
    <recommendedName>
        <fullName evidence="4">Gastric mucin-like protein</fullName>
    </recommendedName>
</protein>
<dbReference type="InParanoid" id="A0A507AQ95"/>
<dbReference type="STRING" id="1093900.A0A507AQ95"/>
<comment type="caution">
    <text evidence="2">The sequence shown here is derived from an EMBL/GenBank/DDBJ whole genome shotgun (WGS) entry which is preliminary data.</text>
</comment>
<feature type="compositionally biased region" description="Polar residues" evidence="1">
    <location>
        <begin position="927"/>
        <end position="942"/>
    </location>
</feature>
<organism evidence="2 3">
    <name type="scientific">Thyridium curvatum</name>
    <dbReference type="NCBI Taxonomy" id="1093900"/>
    <lineage>
        <taxon>Eukaryota</taxon>
        <taxon>Fungi</taxon>
        <taxon>Dikarya</taxon>
        <taxon>Ascomycota</taxon>
        <taxon>Pezizomycotina</taxon>
        <taxon>Sordariomycetes</taxon>
        <taxon>Sordariomycetidae</taxon>
        <taxon>Thyridiales</taxon>
        <taxon>Thyridiaceae</taxon>
        <taxon>Thyridium</taxon>
    </lineage>
</organism>
<sequence>MDINASGRGNVVALEGPAHIVSTQLRLLPSSPDILTLPDIQYYLQNNGYSKFQDAPGFIRSVHEAAKSREGDALHFIEQAATKEKRLVFLSGGTASAYALCIATISQYVTDGDVHQAELKFKESIQDGLKGLPVAKARAAREDKEQSQLVARRSESQARPMEDPGSRAMRAAEALDRETAALQEDDTLDLGFKPRPRSMSLPLYGFSDDPADTTPYLILGAVPATTMSKEIPGDPVTTPTTTYAEVSTSRIQDREVNGPGSPPPTQRARSPTCSGEPDEPAVFKAKKGLAFRNAVLVDTSSDLRPSSIASPGLQRTRSLGRFHATYRTKVHDRRSVLELSCTPSVESAGLPSIFDASQLEGPSETINEKAIGSPLAPFGLGAPHKASVRRLPPRLRIPSPPAKKTIYVDKATDTVDPLESNQENEPTTRPESCSFQPVLPFIEDLVVQLRDNEDRSSLLVSAIQSLKDAQYPVLQASLKKPTPDAAEKPLAFPATPTSPQGPMFITPQPAHMDTPPWTRNEEYDPFAPQTYLENMQCRRPSDPRGTPYQGSSAINPPTPMSTPPPAKPEIGHKFLNIQVSSDQTALSIQNALRSVLESYFPVEGEVCSPFLFHILPKMARLWGPLFEKAGKGSERRNVDLILAIGSQEGVEKEYNSTISSQIEKMGSKSTGETRSGRVDIRYLIVNALQSAAARSLHKQARDHSALSASELAALLISQLDIYLRTHASVRFLLLEYPHDQLGTMLALRDFVGPDVMKIAGIIQSSDSPITNRTHRYSPPGSPLAPASCHPQSRTSAPFSKADFLLASSATDSEIANFMSAIWKTLMDTSPFYNPEPPPISPAAASTRRLRPRKDLSIRTSPPPLPSPTYSTMPTPRSVSAAARGRPRPTSIVFRSPSSPPQSPLPDTPSSHYRGRRRDSPAPSARSKGSTAADTVRTASGTVRSARAYRFFGGGEQQQPPPPRIDLASAWSEDSDSSDFDLEQERRLMPLFARTVAAAAGGTVRPPSRKTNSRKALKWLGLA</sequence>
<feature type="compositionally biased region" description="Polar residues" evidence="1">
    <location>
        <begin position="237"/>
        <end position="250"/>
    </location>
</feature>
<feature type="region of interest" description="Disordered" evidence="1">
    <location>
        <begin position="833"/>
        <end position="979"/>
    </location>
</feature>
<feature type="region of interest" description="Disordered" evidence="1">
    <location>
        <begin position="410"/>
        <end position="432"/>
    </location>
</feature>
<dbReference type="GeneID" id="41976247"/>
<evidence type="ECO:0008006" key="4">
    <source>
        <dbReference type="Google" id="ProtNLM"/>
    </source>
</evidence>
<feature type="compositionally biased region" description="Polar residues" evidence="1">
    <location>
        <begin position="419"/>
        <end position="432"/>
    </location>
</feature>
<feature type="region of interest" description="Disordered" evidence="1">
    <location>
        <begin position="229"/>
        <end position="277"/>
    </location>
</feature>
<feature type="region of interest" description="Disordered" evidence="1">
    <location>
        <begin position="140"/>
        <end position="166"/>
    </location>
</feature>
<dbReference type="EMBL" id="SKBQ01000060">
    <property type="protein sequence ID" value="TPX09953.1"/>
    <property type="molecule type" value="Genomic_DNA"/>
</dbReference>
<feature type="region of interest" description="Disordered" evidence="1">
    <location>
        <begin position="536"/>
        <end position="570"/>
    </location>
</feature>
<feature type="region of interest" description="Disordered" evidence="1">
    <location>
        <begin position="769"/>
        <end position="793"/>
    </location>
</feature>
<name>A0A507AQ95_9PEZI</name>
<reference evidence="2 3" key="1">
    <citation type="submission" date="2019-06" db="EMBL/GenBank/DDBJ databases">
        <title>Draft genome sequence of the filamentous fungus Phialemoniopsis curvata isolated from diesel fuel.</title>
        <authorList>
            <person name="Varaljay V.A."/>
            <person name="Lyon W.J."/>
            <person name="Crouch A.L."/>
            <person name="Drake C.E."/>
            <person name="Hollomon J.M."/>
            <person name="Nadeau L.J."/>
            <person name="Nunn H.S."/>
            <person name="Stevenson B.S."/>
            <person name="Bojanowski C.L."/>
            <person name="Crookes-Goodson W.J."/>
        </authorList>
    </citation>
    <scope>NUCLEOTIDE SEQUENCE [LARGE SCALE GENOMIC DNA]</scope>
    <source>
        <strain evidence="2 3">D216</strain>
    </source>
</reference>
<evidence type="ECO:0000313" key="3">
    <source>
        <dbReference type="Proteomes" id="UP000319257"/>
    </source>
</evidence>
<feature type="compositionally biased region" description="Basic and acidic residues" evidence="1">
    <location>
        <begin position="140"/>
        <end position="165"/>
    </location>
</feature>